<dbReference type="GO" id="GO:0046872">
    <property type="term" value="F:metal ion binding"/>
    <property type="evidence" value="ECO:0007669"/>
    <property type="project" value="UniProtKB-KW"/>
</dbReference>
<organism evidence="12 13">
    <name type="scientific">Stella humosa</name>
    <dbReference type="NCBI Taxonomy" id="94"/>
    <lineage>
        <taxon>Bacteria</taxon>
        <taxon>Pseudomonadati</taxon>
        <taxon>Pseudomonadota</taxon>
        <taxon>Alphaproteobacteria</taxon>
        <taxon>Rhodospirillales</taxon>
        <taxon>Stellaceae</taxon>
        <taxon>Stella</taxon>
    </lineage>
</organism>
<dbReference type="OrthoDB" id="9787853at2"/>
<comment type="function">
    <text evidence="2">Catalyzes the conversion of 7,8-dihydroneopterin triphosphate (H2NTP) to 6-carboxy-5,6,7,8-tetrahydropterin (CPH4) and acetaldehyde.</text>
</comment>
<comment type="pathway">
    <text evidence="3">Purine metabolism; 7-cyano-7-deazaguanine biosynthesis.</text>
</comment>
<evidence type="ECO:0000256" key="1">
    <source>
        <dbReference type="ARBA" id="ARBA00001947"/>
    </source>
</evidence>
<sequence>MYAVTVCDHFMIAHSFKGELFGPAQALHGATYAVEAEFRRAELDANGVVCDIGRAMTALREVLAAFDYRNLDAEPDLAGINTTTEFLSAEIHRRLAARAAAGDLGPDTAGRLESIKVILRESPRAWASFEGPVAAPR</sequence>
<dbReference type="InterPro" id="IPR007115">
    <property type="entry name" value="6-PTP_synth/QueD"/>
</dbReference>
<name>A0A3N1KYC5_9PROT</name>
<dbReference type="InterPro" id="IPR038418">
    <property type="entry name" value="6-PTP_synth/QueD_sf"/>
</dbReference>
<dbReference type="SUPFAM" id="SSF55620">
    <property type="entry name" value="Tetrahydrobiopterin biosynthesis enzymes-like"/>
    <property type="match status" value="1"/>
</dbReference>
<keyword evidence="9" id="KW-0456">Lyase</keyword>
<dbReference type="AlphaFoldDB" id="A0A3N1KYC5"/>
<evidence type="ECO:0000256" key="4">
    <source>
        <dbReference type="ARBA" id="ARBA00008900"/>
    </source>
</evidence>
<keyword evidence="13" id="KW-1185">Reference proteome</keyword>
<comment type="similarity">
    <text evidence="4">Belongs to the PTPS family. QueD subfamily.</text>
</comment>
<dbReference type="PANTHER" id="PTHR12589">
    <property type="entry name" value="PYRUVOYL TETRAHYDROBIOPTERIN SYNTHASE"/>
    <property type="match status" value="1"/>
</dbReference>
<evidence type="ECO:0000256" key="8">
    <source>
        <dbReference type="ARBA" id="ARBA00022833"/>
    </source>
</evidence>
<protein>
    <recommendedName>
        <fullName evidence="6">6-carboxy-5,6,7,8-tetrahydropterin synthase</fullName>
        <ecNumber evidence="5">4.1.2.50</ecNumber>
    </recommendedName>
    <alternativeName>
        <fullName evidence="10">Queuosine biosynthesis protein QueD</fullName>
    </alternativeName>
</protein>
<dbReference type="UniPathway" id="UPA00391"/>
<accession>A0A3N1KYC5</accession>
<proteinExistence type="inferred from homology"/>
<dbReference type="Proteomes" id="UP000278222">
    <property type="component" value="Unassembled WGS sequence"/>
</dbReference>
<keyword evidence="7" id="KW-0479">Metal-binding</keyword>
<dbReference type="RefSeq" id="WP_123693657.1">
    <property type="nucleotide sequence ID" value="NZ_AP019700.1"/>
</dbReference>
<dbReference type="Gene3D" id="3.30.479.10">
    <property type="entry name" value="6-pyruvoyl tetrahydropterin synthase/QueD"/>
    <property type="match status" value="1"/>
</dbReference>
<comment type="cofactor">
    <cofactor evidence="1">
        <name>Zn(2+)</name>
        <dbReference type="ChEBI" id="CHEBI:29105"/>
    </cofactor>
</comment>
<dbReference type="PANTHER" id="PTHR12589:SF7">
    <property type="entry name" value="6-PYRUVOYL TETRAHYDROBIOPTERIN SYNTHASE"/>
    <property type="match status" value="1"/>
</dbReference>
<evidence type="ECO:0000256" key="5">
    <source>
        <dbReference type="ARBA" id="ARBA00012982"/>
    </source>
</evidence>
<dbReference type="GO" id="GO:0070497">
    <property type="term" value="F:6-carboxytetrahydropterin synthase activity"/>
    <property type="evidence" value="ECO:0007669"/>
    <property type="project" value="UniProtKB-EC"/>
</dbReference>
<evidence type="ECO:0000256" key="6">
    <source>
        <dbReference type="ARBA" id="ARBA00018141"/>
    </source>
</evidence>
<gene>
    <name evidence="12" type="ORF">EDC65_4458</name>
</gene>
<evidence type="ECO:0000256" key="7">
    <source>
        <dbReference type="ARBA" id="ARBA00022723"/>
    </source>
</evidence>
<comment type="catalytic activity">
    <reaction evidence="11">
        <text>7,8-dihydroneopterin 3'-triphosphate + H2O = 6-carboxy-5,6,7,8-tetrahydropterin + triphosphate + acetaldehyde + 2 H(+)</text>
        <dbReference type="Rhea" id="RHEA:27966"/>
        <dbReference type="ChEBI" id="CHEBI:15343"/>
        <dbReference type="ChEBI" id="CHEBI:15377"/>
        <dbReference type="ChEBI" id="CHEBI:15378"/>
        <dbReference type="ChEBI" id="CHEBI:18036"/>
        <dbReference type="ChEBI" id="CHEBI:58462"/>
        <dbReference type="ChEBI" id="CHEBI:61032"/>
        <dbReference type="EC" id="4.1.2.50"/>
    </reaction>
</comment>
<evidence type="ECO:0000256" key="9">
    <source>
        <dbReference type="ARBA" id="ARBA00023239"/>
    </source>
</evidence>
<dbReference type="Pfam" id="PF01242">
    <property type="entry name" value="PTPS"/>
    <property type="match status" value="1"/>
</dbReference>
<keyword evidence="8" id="KW-0862">Zinc</keyword>
<comment type="caution">
    <text evidence="12">The sequence shown here is derived from an EMBL/GenBank/DDBJ whole genome shotgun (WGS) entry which is preliminary data.</text>
</comment>
<evidence type="ECO:0000256" key="2">
    <source>
        <dbReference type="ARBA" id="ARBA00002285"/>
    </source>
</evidence>
<evidence type="ECO:0000313" key="12">
    <source>
        <dbReference type="EMBL" id="ROP83809.1"/>
    </source>
</evidence>
<evidence type="ECO:0000256" key="3">
    <source>
        <dbReference type="ARBA" id="ARBA00005061"/>
    </source>
</evidence>
<evidence type="ECO:0000256" key="10">
    <source>
        <dbReference type="ARBA" id="ARBA00031449"/>
    </source>
</evidence>
<dbReference type="EMBL" id="RJKX01000016">
    <property type="protein sequence ID" value="ROP83809.1"/>
    <property type="molecule type" value="Genomic_DNA"/>
</dbReference>
<evidence type="ECO:0000256" key="11">
    <source>
        <dbReference type="ARBA" id="ARBA00048807"/>
    </source>
</evidence>
<reference evidence="12 13" key="1">
    <citation type="submission" date="2018-11" db="EMBL/GenBank/DDBJ databases">
        <title>Genomic Encyclopedia of Type Strains, Phase IV (KMG-IV): sequencing the most valuable type-strain genomes for metagenomic binning, comparative biology and taxonomic classification.</title>
        <authorList>
            <person name="Goeker M."/>
        </authorList>
    </citation>
    <scope>NUCLEOTIDE SEQUENCE [LARGE SCALE GENOMIC DNA]</scope>
    <source>
        <strain evidence="12 13">DSM 5900</strain>
    </source>
</reference>
<evidence type="ECO:0000313" key="13">
    <source>
        <dbReference type="Proteomes" id="UP000278222"/>
    </source>
</evidence>
<dbReference type="EC" id="4.1.2.50" evidence="5"/>